<evidence type="ECO:0000256" key="1">
    <source>
        <dbReference type="SAM" id="SignalP"/>
    </source>
</evidence>
<evidence type="ECO:0000313" key="4">
    <source>
        <dbReference type="Proteomes" id="UP000466442"/>
    </source>
</evidence>
<proteinExistence type="predicted"/>
<dbReference type="InterPro" id="IPR016186">
    <property type="entry name" value="C-type_lectin-like/link_sf"/>
</dbReference>
<comment type="caution">
    <text evidence="3">The sequence shown here is derived from an EMBL/GenBank/DDBJ whole genome shotgun (WGS) entry which is preliminary data.</text>
</comment>
<evidence type="ECO:0000259" key="2">
    <source>
        <dbReference type="PROSITE" id="PS50041"/>
    </source>
</evidence>
<dbReference type="CDD" id="cd00037">
    <property type="entry name" value="CLECT"/>
    <property type="match status" value="1"/>
</dbReference>
<gene>
    <name evidence="3" type="ORF">GE061_010542</name>
</gene>
<sequence>MIAIPIVFFFIIQSVGAETDDPAMEDKYFQCKADLKTINEQNESLEGKAKVKDKKILELLKKKEKADHCNPKFTALGEGISKVLKKWNKRGSKHCTNFEGLPSKISEITSKIVHELQVLKKSTIRRQRRLVWEVKTHIYPDMMSMNTEPVLTEYDCKTVKRRYRLETNRILRIIERKKWPLDRFQKVKAVDHYADGCKLRRPYVLFREAIPWDEAMLQCTKKRMSFATVKSKEDAEALEKVMKGIQRAWVGGIFYRKHWVWPDGPLTYTKWMADVNVLKNKEKDNNCFAAWSENRTTEALPCSTELYFVCQSTGAF</sequence>
<dbReference type="InterPro" id="IPR001304">
    <property type="entry name" value="C-type_lectin-like"/>
</dbReference>
<keyword evidence="1" id="KW-0732">Signal</keyword>
<protein>
    <recommendedName>
        <fullName evidence="2">C-type lectin domain-containing protein</fullName>
    </recommendedName>
</protein>
<feature type="domain" description="C-type lectin" evidence="2">
    <location>
        <begin position="203"/>
        <end position="311"/>
    </location>
</feature>
<organism evidence="3 4">
    <name type="scientific">Apolygus lucorum</name>
    <name type="common">Small green plant bug</name>
    <name type="synonym">Lygocoris lucorum</name>
    <dbReference type="NCBI Taxonomy" id="248454"/>
    <lineage>
        <taxon>Eukaryota</taxon>
        <taxon>Metazoa</taxon>
        <taxon>Ecdysozoa</taxon>
        <taxon>Arthropoda</taxon>
        <taxon>Hexapoda</taxon>
        <taxon>Insecta</taxon>
        <taxon>Pterygota</taxon>
        <taxon>Neoptera</taxon>
        <taxon>Paraneoptera</taxon>
        <taxon>Hemiptera</taxon>
        <taxon>Heteroptera</taxon>
        <taxon>Panheteroptera</taxon>
        <taxon>Cimicomorpha</taxon>
        <taxon>Miridae</taxon>
        <taxon>Mirini</taxon>
        <taxon>Apolygus</taxon>
    </lineage>
</organism>
<name>A0A8S9XV71_APOLU</name>
<accession>A0A8S9XV71</accession>
<feature type="chain" id="PRO_5035726549" description="C-type lectin domain-containing protein" evidence="1">
    <location>
        <begin position="18"/>
        <end position="316"/>
    </location>
</feature>
<dbReference type="SMART" id="SM00034">
    <property type="entry name" value="CLECT"/>
    <property type="match status" value="1"/>
</dbReference>
<dbReference type="SUPFAM" id="SSF56436">
    <property type="entry name" value="C-type lectin-like"/>
    <property type="match status" value="1"/>
</dbReference>
<dbReference type="AlphaFoldDB" id="A0A8S9XV71"/>
<evidence type="ECO:0000313" key="3">
    <source>
        <dbReference type="EMBL" id="KAF6212833.1"/>
    </source>
</evidence>
<feature type="signal peptide" evidence="1">
    <location>
        <begin position="1"/>
        <end position="17"/>
    </location>
</feature>
<dbReference type="OrthoDB" id="7773875at2759"/>
<dbReference type="EMBL" id="WIXP02000003">
    <property type="protein sequence ID" value="KAF6212833.1"/>
    <property type="molecule type" value="Genomic_DNA"/>
</dbReference>
<dbReference type="PROSITE" id="PS50041">
    <property type="entry name" value="C_TYPE_LECTIN_2"/>
    <property type="match status" value="1"/>
</dbReference>
<dbReference type="InterPro" id="IPR016187">
    <property type="entry name" value="CTDL_fold"/>
</dbReference>
<dbReference type="Proteomes" id="UP000466442">
    <property type="component" value="Unassembled WGS sequence"/>
</dbReference>
<keyword evidence="4" id="KW-1185">Reference proteome</keyword>
<reference evidence="3" key="1">
    <citation type="journal article" date="2021" name="Mol. Ecol. Resour.">
        <title>Apolygus lucorum genome provides insights into omnivorousness and mesophyll feeding.</title>
        <authorList>
            <person name="Liu Y."/>
            <person name="Liu H."/>
            <person name="Wang H."/>
            <person name="Huang T."/>
            <person name="Liu B."/>
            <person name="Yang B."/>
            <person name="Yin L."/>
            <person name="Li B."/>
            <person name="Zhang Y."/>
            <person name="Zhang S."/>
            <person name="Jiang F."/>
            <person name="Zhang X."/>
            <person name="Ren Y."/>
            <person name="Wang B."/>
            <person name="Wang S."/>
            <person name="Lu Y."/>
            <person name="Wu K."/>
            <person name="Fan W."/>
            <person name="Wang G."/>
        </authorList>
    </citation>
    <scope>NUCLEOTIDE SEQUENCE</scope>
    <source>
        <strain evidence="3">12Hb</strain>
    </source>
</reference>
<dbReference type="Gene3D" id="3.10.100.10">
    <property type="entry name" value="Mannose-Binding Protein A, subunit A"/>
    <property type="match status" value="1"/>
</dbReference>
<dbReference type="Pfam" id="PF00059">
    <property type="entry name" value="Lectin_C"/>
    <property type="match status" value="1"/>
</dbReference>